<geneLocation type="plasmid" evidence="1 2">
    <name>AZOBR_p2</name>
</geneLocation>
<proteinExistence type="predicted"/>
<name>A0A9P1JY85_9PROT</name>
<protein>
    <submittedName>
        <fullName evidence="1">Uncharacterized protein</fullName>
    </submittedName>
</protein>
<evidence type="ECO:0000313" key="2">
    <source>
        <dbReference type="Proteomes" id="UP000007319"/>
    </source>
</evidence>
<dbReference type="Proteomes" id="UP000007319">
    <property type="component" value="Plasmid AZOBR_p2"/>
</dbReference>
<gene>
    <name evidence="1" type="ORF">AZOBR_p270175</name>
</gene>
<dbReference type="KEGG" id="abs:AZOBR_p270175"/>
<dbReference type="EMBL" id="HE577329">
    <property type="protein sequence ID" value="CCD01979.1"/>
    <property type="molecule type" value="Genomic_DNA"/>
</dbReference>
<accession>A0A9P1JY85</accession>
<dbReference type="AlphaFoldDB" id="A0A9P1JY85"/>
<evidence type="ECO:0000313" key="1">
    <source>
        <dbReference type="EMBL" id="CCD01979.1"/>
    </source>
</evidence>
<keyword evidence="2" id="KW-1185">Reference proteome</keyword>
<sequence length="63" mass="6956">MLMSVPKKAPAEAHAAGAFLISTPGIRLCILSTLKQWARHQHDRTTTPEDRLRALRKYAGATT</sequence>
<organism evidence="1 2">
    <name type="scientific">Azospirillum baldaniorum</name>
    <dbReference type="NCBI Taxonomy" id="1064539"/>
    <lineage>
        <taxon>Bacteria</taxon>
        <taxon>Pseudomonadati</taxon>
        <taxon>Pseudomonadota</taxon>
        <taxon>Alphaproteobacteria</taxon>
        <taxon>Rhodospirillales</taxon>
        <taxon>Azospirillaceae</taxon>
        <taxon>Azospirillum</taxon>
    </lineage>
</organism>
<reference evidence="1 2" key="1">
    <citation type="journal article" date="2011" name="PLoS Genet.">
        <title>Azospirillum genomes reveal transition of bacteria from aquatic to terrestrial environments.</title>
        <authorList>
            <person name="Wisniewski-Dye F."/>
            <person name="Borziak K."/>
            <person name="Khalsa-Moyers G."/>
            <person name="Alexandre G."/>
            <person name="Sukharnikov L.O."/>
            <person name="Wuichet K."/>
            <person name="Hurst G.B."/>
            <person name="McDonald W.H."/>
            <person name="Robertson J.S."/>
            <person name="Barbe V."/>
            <person name="Calteau A."/>
            <person name="Rouy Z."/>
            <person name="Mangenot S."/>
            <person name="Prigent-Combaret C."/>
            <person name="Normand P."/>
            <person name="Boyer M."/>
            <person name="Siguier P."/>
            <person name="Dessaux Y."/>
            <person name="Elmerich C."/>
            <person name="Condemine G."/>
            <person name="Krishnen G."/>
            <person name="Kennedy I."/>
            <person name="Paterson A.H."/>
            <person name="Gonzalez V."/>
            <person name="Mavingui P."/>
            <person name="Zhulin I.B."/>
        </authorList>
    </citation>
    <scope>NUCLEOTIDE SEQUENCE [LARGE SCALE GENOMIC DNA]</scope>
    <source>
        <strain evidence="1 2">Sp245</strain>
    </source>
</reference>
<keyword evidence="1" id="KW-0614">Plasmid</keyword>